<sequence length="126" mass="13784">MGYMIAKHLHTTAVALTLILFLVRGAWMFADSGMLQRKWVRIVPHVIDTVLLLSALYLAIAVWGWPATFHGWITAKLLALIAYIVLGTIALKRGRTKGVRSAAFVGALLVFAYLVAVALSKQVVPV</sequence>
<gene>
    <name evidence="2" type="ORF">DEM34_03125</name>
</gene>
<keyword evidence="1" id="KW-0472">Membrane</keyword>
<dbReference type="EMBL" id="QFFI01000004">
    <property type="protein sequence ID" value="PWG64807.1"/>
    <property type="molecule type" value="Genomic_DNA"/>
</dbReference>
<feature type="transmembrane region" description="Helical" evidence="1">
    <location>
        <begin position="71"/>
        <end position="91"/>
    </location>
</feature>
<dbReference type="GO" id="GO:0005886">
    <property type="term" value="C:plasma membrane"/>
    <property type="evidence" value="ECO:0007669"/>
    <property type="project" value="TreeGrafter"/>
</dbReference>
<dbReference type="OrthoDB" id="5588650at2"/>
<proteinExistence type="predicted"/>
<evidence type="ECO:0000256" key="1">
    <source>
        <dbReference type="SAM" id="Phobius"/>
    </source>
</evidence>
<evidence type="ECO:0000313" key="3">
    <source>
        <dbReference type="Proteomes" id="UP000245474"/>
    </source>
</evidence>
<dbReference type="PIRSF" id="PIRSF005610">
    <property type="entry name" value="SirB"/>
    <property type="match status" value="1"/>
</dbReference>
<feature type="transmembrane region" description="Helical" evidence="1">
    <location>
        <begin position="42"/>
        <end position="65"/>
    </location>
</feature>
<keyword evidence="3" id="KW-1185">Reference proteome</keyword>
<accession>A0A2U2N6W9</accession>
<reference evidence="2 3" key="1">
    <citation type="submission" date="2018-05" db="EMBL/GenBank/DDBJ databases">
        <title>Spiribacter halobius sp. nov., a moderately halophilic bacterium isolated from marine solar saltern.</title>
        <authorList>
            <person name="Zheng W.-S."/>
            <person name="Lu D.-C."/>
            <person name="Du Z.-J."/>
        </authorList>
    </citation>
    <scope>NUCLEOTIDE SEQUENCE [LARGE SCALE GENOMIC DNA]</scope>
    <source>
        <strain evidence="2 3">E85</strain>
    </source>
</reference>
<evidence type="ECO:0000313" key="2">
    <source>
        <dbReference type="EMBL" id="PWG64807.1"/>
    </source>
</evidence>
<dbReference type="PANTHER" id="PTHR39594">
    <property type="entry name" value="PROTEIN YCHQ"/>
    <property type="match status" value="1"/>
</dbReference>
<dbReference type="RefSeq" id="WP_109676186.1">
    <property type="nucleotide sequence ID" value="NZ_CP086615.1"/>
</dbReference>
<dbReference type="InterPro" id="IPR007360">
    <property type="entry name" value="SirB"/>
</dbReference>
<keyword evidence="1" id="KW-0812">Transmembrane</keyword>
<dbReference type="Proteomes" id="UP000245474">
    <property type="component" value="Unassembled WGS sequence"/>
</dbReference>
<keyword evidence="1" id="KW-1133">Transmembrane helix</keyword>
<dbReference type="Pfam" id="PF04247">
    <property type="entry name" value="SirB"/>
    <property type="match status" value="1"/>
</dbReference>
<comment type="caution">
    <text evidence="2">The sequence shown here is derived from an EMBL/GenBank/DDBJ whole genome shotgun (WGS) entry which is preliminary data.</text>
</comment>
<protein>
    <submittedName>
        <fullName evidence="2">Regulator SirB</fullName>
    </submittedName>
</protein>
<feature type="transmembrane region" description="Helical" evidence="1">
    <location>
        <begin position="103"/>
        <end position="124"/>
    </location>
</feature>
<dbReference type="AlphaFoldDB" id="A0A2U2N6W9"/>
<organism evidence="2 3">
    <name type="scientific">Sediminicurvatus halobius</name>
    <dbReference type="NCBI Taxonomy" id="2182432"/>
    <lineage>
        <taxon>Bacteria</taxon>
        <taxon>Pseudomonadati</taxon>
        <taxon>Pseudomonadota</taxon>
        <taxon>Gammaproteobacteria</taxon>
        <taxon>Chromatiales</taxon>
        <taxon>Ectothiorhodospiraceae</taxon>
        <taxon>Sediminicurvatus</taxon>
    </lineage>
</organism>
<name>A0A2U2N6W9_9GAMM</name>
<feature type="transmembrane region" description="Helical" evidence="1">
    <location>
        <begin position="12"/>
        <end position="30"/>
    </location>
</feature>
<dbReference type="PANTHER" id="PTHR39594:SF1">
    <property type="entry name" value="PROTEIN YCHQ"/>
    <property type="match status" value="1"/>
</dbReference>